<reference evidence="2" key="1">
    <citation type="submission" date="2022-03" db="EMBL/GenBank/DDBJ databases">
        <title>Complete genome sequence of Caldinitratiruptor microaerophilus.</title>
        <authorList>
            <person name="Mukaiyama R."/>
            <person name="Nishiyama T."/>
            <person name="Ueda K."/>
        </authorList>
    </citation>
    <scope>NUCLEOTIDE SEQUENCE</scope>
    <source>
        <strain evidence="2">JCM 16183</strain>
    </source>
</reference>
<evidence type="ECO:0000313" key="2">
    <source>
        <dbReference type="EMBL" id="BDG60311.1"/>
    </source>
</evidence>
<dbReference type="KEGG" id="cmic:caldi_14010"/>
<proteinExistence type="predicted"/>
<sequence length="279" mass="30022">MQIEPEGEVALYDIFGRQAGRVRVQSRQPIYPNDTSRLEIVWEDAPLAGLFRAHLILRFGSTGKLEGEAWLGVLPWRQGLGLLAALVGTTMLRRSWRTQRSRNGPGLPEGSQPSIPTASVPPSPGGLASGADPAMAPGVSSFPPRRLRKDPRGYAPRRVPPSGWVVRGRHPAASWAGQAGAGMFTPSPLNSDLAAVSTELGHVDGPAQWGLEGDTVRVKLLKQALMEFRGKIRQLSQEADSLFEMILAWETYASSSHHAPGETPASKGGLRNGNDSGDR</sequence>
<accession>A0AA35CMX9</accession>
<dbReference type="Proteomes" id="UP001163687">
    <property type="component" value="Chromosome"/>
</dbReference>
<organism evidence="2 3">
    <name type="scientific">Caldinitratiruptor microaerophilus</name>
    <dbReference type="NCBI Taxonomy" id="671077"/>
    <lineage>
        <taxon>Bacteria</taxon>
        <taxon>Bacillati</taxon>
        <taxon>Bacillota</taxon>
        <taxon>Clostridia</taxon>
        <taxon>Eubacteriales</taxon>
        <taxon>Symbiobacteriaceae</taxon>
        <taxon>Caldinitratiruptor</taxon>
    </lineage>
</organism>
<feature type="region of interest" description="Disordered" evidence="1">
    <location>
        <begin position="96"/>
        <end position="165"/>
    </location>
</feature>
<dbReference type="AlphaFoldDB" id="A0AA35CMX9"/>
<gene>
    <name evidence="2" type="ORF">caldi_14010</name>
</gene>
<protein>
    <submittedName>
        <fullName evidence="2">Uncharacterized protein</fullName>
    </submittedName>
</protein>
<evidence type="ECO:0000313" key="3">
    <source>
        <dbReference type="Proteomes" id="UP001163687"/>
    </source>
</evidence>
<dbReference type="EMBL" id="AP025628">
    <property type="protein sequence ID" value="BDG60311.1"/>
    <property type="molecule type" value="Genomic_DNA"/>
</dbReference>
<name>A0AA35CMX9_9FIRM</name>
<evidence type="ECO:0000256" key="1">
    <source>
        <dbReference type="SAM" id="MobiDB-lite"/>
    </source>
</evidence>
<keyword evidence="3" id="KW-1185">Reference proteome</keyword>
<feature type="region of interest" description="Disordered" evidence="1">
    <location>
        <begin position="255"/>
        <end position="279"/>
    </location>
</feature>